<proteinExistence type="predicted"/>
<keyword evidence="3" id="KW-1185">Reference proteome</keyword>
<name>A0A375YH41_MYCPF</name>
<dbReference type="Proteomes" id="UP000252008">
    <property type="component" value="Unassembled WGS sequence"/>
</dbReference>
<feature type="transmembrane region" description="Helical" evidence="1">
    <location>
        <begin position="79"/>
        <end position="95"/>
    </location>
</feature>
<evidence type="ECO:0000313" key="2">
    <source>
        <dbReference type="EMBL" id="SRX80442.1"/>
    </source>
</evidence>
<feature type="transmembrane region" description="Helical" evidence="1">
    <location>
        <begin position="46"/>
        <end position="67"/>
    </location>
</feature>
<protein>
    <submittedName>
        <fullName evidence="2">Uncharacterized protein</fullName>
    </submittedName>
</protein>
<dbReference type="RefSeq" id="WP_083146887.1">
    <property type="nucleotide sequence ID" value="NZ_MVID01000049.1"/>
</dbReference>
<dbReference type="AlphaFoldDB" id="A0A375YH41"/>
<evidence type="ECO:0000256" key="1">
    <source>
        <dbReference type="SAM" id="Phobius"/>
    </source>
</evidence>
<accession>A0A375YH41</accession>
<gene>
    <name evidence="2" type="ORF">MPP7335_02185</name>
</gene>
<feature type="transmembrane region" description="Helical" evidence="1">
    <location>
        <begin position="101"/>
        <end position="119"/>
    </location>
</feature>
<sequence length="204" mass="20804">MKLRIPEALALFLLGAVAALIGDHSHVATGTTVYYTDAVPFIWSSPLWFPVLVGGATVILAELRLHFPGLRDGVTARQALAGVAAVVGLYVTTALTHTGPVVPVTALIAAGAVIVWCALGDGPSVACGAAIAVVGPAVEIALVQLGVFAYSPDADQLFGVAPFLVPLYFAFGVVAALIGELTVARRPRIADPVCDTINRGPGAG</sequence>
<feature type="transmembrane region" description="Helical" evidence="1">
    <location>
        <begin position="157"/>
        <end position="178"/>
    </location>
</feature>
<feature type="transmembrane region" description="Helical" evidence="1">
    <location>
        <begin position="126"/>
        <end position="151"/>
    </location>
</feature>
<dbReference type="EMBL" id="UEGS01000001">
    <property type="protein sequence ID" value="SRX80442.1"/>
    <property type="molecule type" value="Genomic_DNA"/>
</dbReference>
<keyword evidence="1" id="KW-0812">Transmembrane</keyword>
<evidence type="ECO:0000313" key="3">
    <source>
        <dbReference type="Proteomes" id="UP000252008"/>
    </source>
</evidence>
<keyword evidence="1" id="KW-0472">Membrane</keyword>
<reference evidence="2 3" key="1">
    <citation type="submission" date="2018-05" db="EMBL/GenBank/DDBJ databases">
        <authorList>
            <consortium name="IHU Genomes"/>
        </authorList>
    </citation>
    <scope>NUCLEOTIDE SEQUENCE [LARGE SCALE GENOMIC DNA]</scope>
    <source>
        <strain evidence="2 3">P7335</strain>
    </source>
</reference>
<keyword evidence="1" id="KW-1133">Transmembrane helix</keyword>
<organism evidence="2 3">
    <name type="scientific">Mycolicibacterium parafortuitum</name>
    <name type="common">Mycobacterium parafortuitum</name>
    <dbReference type="NCBI Taxonomy" id="39692"/>
    <lineage>
        <taxon>Bacteria</taxon>
        <taxon>Bacillati</taxon>
        <taxon>Actinomycetota</taxon>
        <taxon>Actinomycetes</taxon>
        <taxon>Mycobacteriales</taxon>
        <taxon>Mycobacteriaceae</taxon>
        <taxon>Mycolicibacterium</taxon>
    </lineage>
</organism>